<evidence type="ECO:0000313" key="3">
    <source>
        <dbReference type="Proteomes" id="UP000274922"/>
    </source>
</evidence>
<sequence length="391" mass="41935">MVAVARPVRGTSRLPLTAMLLVGWSMMAVLGSVAVSASSLAAPDAPQKASAATPPPEGHTITVTVKDTDPNNPNAVETRASWPLIQAAQLRLARRIAVDPVVGAYLDGLAEPHPATGVAPLTADQRDVVAAYLAEPDLAAHVAHTWGSLSTHLLSSVESKIAMLGASVRDAHDQQTVAGLSHTVRQHLAVALQSHPSFAGTDTRAVFRGLDHEHPPAQARARAAAEAPLRARPSLRLDRQHLHQPFEPTAMPSALPPARVLQDKPRGFSAILAATVMVHATSSISMPPHVVNVVHTAPAATPVAATEPAALAIARGQALQPARRLRRVKRWFFYEPYYEPVFVSYWDPVPISPEATIILFVLVAIILVASIASGMMYQGRRTRVHHYVEYY</sequence>
<keyword evidence="1" id="KW-1133">Transmembrane helix</keyword>
<name>A0A4P9X4H5_9FUNG</name>
<feature type="transmembrane region" description="Helical" evidence="1">
    <location>
        <begin position="357"/>
        <end position="377"/>
    </location>
</feature>
<evidence type="ECO:0000256" key="1">
    <source>
        <dbReference type="SAM" id="Phobius"/>
    </source>
</evidence>
<keyword evidence="3" id="KW-1185">Reference proteome</keyword>
<dbReference type="AlphaFoldDB" id="A0A4P9X4H5"/>
<keyword evidence="1" id="KW-0812">Transmembrane</keyword>
<organism evidence="2 3">
    <name type="scientific">Caulochytrium protostelioides</name>
    <dbReference type="NCBI Taxonomy" id="1555241"/>
    <lineage>
        <taxon>Eukaryota</taxon>
        <taxon>Fungi</taxon>
        <taxon>Fungi incertae sedis</taxon>
        <taxon>Chytridiomycota</taxon>
        <taxon>Chytridiomycota incertae sedis</taxon>
        <taxon>Chytridiomycetes</taxon>
        <taxon>Caulochytriales</taxon>
        <taxon>Caulochytriaceae</taxon>
        <taxon>Caulochytrium</taxon>
    </lineage>
</organism>
<gene>
    <name evidence="2" type="ORF">CXG81DRAFT_20032</name>
</gene>
<reference evidence="3" key="1">
    <citation type="journal article" date="2018" name="Nat. Microbiol.">
        <title>Leveraging single-cell genomics to expand the fungal tree of life.</title>
        <authorList>
            <person name="Ahrendt S.R."/>
            <person name="Quandt C.A."/>
            <person name="Ciobanu D."/>
            <person name="Clum A."/>
            <person name="Salamov A."/>
            <person name="Andreopoulos B."/>
            <person name="Cheng J.F."/>
            <person name="Woyke T."/>
            <person name="Pelin A."/>
            <person name="Henrissat B."/>
            <person name="Reynolds N.K."/>
            <person name="Benny G.L."/>
            <person name="Smith M.E."/>
            <person name="James T.Y."/>
            <person name="Grigoriev I.V."/>
        </authorList>
    </citation>
    <scope>NUCLEOTIDE SEQUENCE [LARGE SCALE GENOMIC DNA]</scope>
    <source>
        <strain evidence="3">ATCC 52028</strain>
    </source>
</reference>
<protein>
    <submittedName>
        <fullName evidence="2">Uncharacterized protein</fullName>
    </submittedName>
</protein>
<proteinExistence type="predicted"/>
<evidence type="ECO:0000313" key="2">
    <source>
        <dbReference type="EMBL" id="RKO99941.1"/>
    </source>
</evidence>
<dbReference type="EMBL" id="ML014245">
    <property type="protein sequence ID" value="RKO99941.1"/>
    <property type="molecule type" value="Genomic_DNA"/>
</dbReference>
<accession>A0A4P9X4H5</accession>
<keyword evidence="1" id="KW-0472">Membrane</keyword>
<dbReference type="Proteomes" id="UP000274922">
    <property type="component" value="Unassembled WGS sequence"/>
</dbReference>